<gene>
    <name evidence="8" type="ORF">WJX84_002858</name>
</gene>
<dbReference type="NCBIfam" id="TIGR00537">
    <property type="entry name" value="hemK_rel_arch"/>
    <property type="match status" value="1"/>
</dbReference>
<evidence type="ECO:0000256" key="5">
    <source>
        <dbReference type="ARBA" id="ARBA00022691"/>
    </source>
</evidence>
<evidence type="ECO:0000256" key="6">
    <source>
        <dbReference type="ARBA" id="ARBA00023242"/>
    </source>
</evidence>
<comment type="similarity">
    <text evidence="2">Belongs to the eukaryotic/archaeal PrmC-related family.</text>
</comment>
<keyword evidence="5" id="KW-0949">S-adenosyl-L-methionine</keyword>
<keyword evidence="6" id="KW-0539">Nucleus</keyword>
<dbReference type="InterPro" id="IPR029063">
    <property type="entry name" value="SAM-dependent_MTases_sf"/>
</dbReference>
<evidence type="ECO:0000256" key="1">
    <source>
        <dbReference type="ARBA" id="ARBA00004123"/>
    </source>
</evidence>
<evidence type="ECO:0000256" key="2">
    <source>
        <dbReference type="ARBA" id="ARBA00006149"/>
    </source>
</evidence>
<keyword evidence="9" id="KW-1185">Reference proteome</keyword>
<dbReference type="InterPro" id="IPR052190">
    <property type="entry name" value="Euk-Arch_PrmC-MTase"/>
</dbReference>
<comment type="subcellular location">
    <subcellularLocation>
        <location evidence="1">Nucleus</location>
    </subcellularLocation>
</comment>
<reference evidence="8 9" key="1">
    <citation type="journal article" date="2024" name="Nat. Commun.">
        <title>Phylogenomics reveals the evolutionary origins of lichenization in chlorophyte algae.</title>
        <authorList>
            <person name="Puginier C."/>
            <person name="Libourel C."/>
            <person name="Otte J."/>
            <person name="Skaloud P."/>
            <person name="Haon M."/>
            <person name="Grisel S."/>
            <person name="Petersen M."/>
            <person name="Berrin J.G."/>
            <person name="Delaux P.M."/>
            <person name="Dal Grande F."/>
            <person name="Keller J."/>
        </authorList>
    </citation>
    <scope>NUCLEOTIDE SEQUENCE [LARGE SCALE GENOMIC DNA]</scope>
    <source>
        <strain evidence="8 9">SAG 2523</strain>
    </source>
</reference>
<keyword evidence="3" id="KW-0489">Methyltransferase</keyword>
<dbReference type="InterPro" id="IPR007848">
    <property type="entry name" value="Small_mtfrase_dom"/>
</dbReference>
<sequence length="213" mass="23343">MRTASIALTCYDRDVYEPSDDTFLLVDALLKASGSWHAQQRKLCLEVGCGSGFVSCSLALILSQLHVSHHLIALDISHAAISATKSTLNAHKVSTADLIQGDFQHILADTSTFDIVIFNPPYVPTPDEELERTDIARAWAGGWNGRAVIDKFLPLVPKILSEVGELLLVVVSENDPPGILKALHAMDRSLHGGVMMTRRADEELLSILHVQRR</sequence>
<organism evidence="8 9">
    <name type="scientific">Apatococcus fuscideae</name>
    <dbReference type="NCBI Taxonomy" id="2026836"/>
    <lineage>
        <taxon>Eukaryota</taxon>
        <taxon>Viridiplantae</taxon>
        <taxon>Chlorophyta</taxon>
        <taxon>core chlorophytes</taxon>
        <taxon>Trebouxiophyceae</taxon>
        <taxon>Chlorellales</taxon>
        <taxon>Chlorellaceae</taxon>
        <taxon>Apatococcus</taxon>
    </lineage>
</organism>
<dbReference type="Gene3D" id="3.40.50.150">
    <property type="entry name" value="Vaccinia Virus protein VP39"/>
    <property type="match status" value="1"/>
</dbReference>
<name>A0AAW1TDD6_9CHLO</name>
<evidence type="ECO:0000256" key="3">
    <source>
        <dbReference type="ARBA" id="ARBA00022603"/>
    </source>
</evidence>
<dbReference type="PANTHER" id="PTHR45875:SF1">
    <property type="entry name" value="METHYLTRANSFERASE N6AMT1"/>
    <property type="match status" value="1"/>
</dbReference>
<evidence type="ECO:0000256" key="4">
    <source>
        <dbReference type="ARBA" id="ARBA00022679"/>
    </source>
</evidence>
<dbReference type="InterPro" id="IPR002052">
    <property type="entry name" value="DNA_methylase_N6_adenine_CS"/>
</dbReference>
<protein>
    <recommendedName>
        <fullName evidence="7">Methyltransferase small domain-containing protein</fullName>
    </recommendedName>
</protein>
<dbReference type="AlphaFoldDB" id="A0AAW1TDD6"/>
<feature type="domain" description="Methyltransferase small" evidence="7">
    <location>
        <begin position="32"/>
        <end position="123"/>
    </location>
</feature>
<dbReference type="InterPro" id="IPR004557">
    <property type="entry name" value="PrmC-related"/>
</dbReference>
<dbReference type="GO" id="GO:0008276">
    <property type="term" value="F:protein methyltransferase activity"/>
    <property type="evidence" value="ECO:0007669"/>
    <property type="project" value="TreeGrafter"/>
</dbReference>
<proteinExistence type="inferred from homology"/>
<accession>A0AAW1TDD6</accession>
<dbReference type="GO" id="GO:0003676">
    <property type="term" value="F:nucleic acid binding"/>
    <property type="evidence" value="ECO:0007669"/>
    <property type="project" value="InterPro"/>
</dbReference>
<evidence type="ECO:0000313" key="8">
    <source>
        <dbReference type="EMBL" id="KAK9866780.1"/>
    </source>
</evidence>
<dbReference type="GO" id="GO:0005634">
    <property type="term" value="C:nucleus"/>
    <property type="evidence" value="ECO:0007669"/>
    <property type="project" value="UniProtKB-SubCell"/>
</dbReference>
<dbReference type="Proteomes" id="UP001485043">
    <property type="component" value="Unassembled WGS sequence"/>
</dbReference>
<dbReference type="SUPFAM" id="SSF53335">
    <property type="entry name" value="S-adenosyl-L-methionine-dependent methyltransferases"/>
    <property type="match status" value="1"/>
</dbReference>
<dbReference type="EMBL" id="JALJOV010000134">
    <property type="protein sequence ID" value="KAK9866780.1"/>
    <property type="molecule type" value="Genomic_DNA"/>
</dbReference>
<dbReference type="FunFam" id="3.40.50.150:FF:000077">
    <property type="entry name" value="HemK methyltransferase family member 2"/>
    <property type="match status" value="1"/>
</dbReference>
<dbReference type="Pfam" id="PF05175">
    <property type="entry name" value="MTS"/>
    <property type="match status" value="1"/>
</dbReference>
<dbReference type="GO" id="GO:0032259">
    <property type="term" value="P:methylation"/>
    <property type="evidence" value="ECO:0007669"/>
    <property type="project" value="UniProtKB-KW"/>
</dbReference>
<keyword evidence="4" id="KW-0808">Transferase</keyword>
<evidence type="ECO:0000313" key="9">
    <source>
        <dbReference type="Proteomes" id="UP001485043"/>
    </source>
</evidence>
<dbReference type="PROSITE" id="PS00092">
    <property type="entry name" value="N6_MTASE"/>
    <property type="match status" value="1"/>
</dbReference>
<comment type="caution">
    <text evidence="8">The sequence shown here is derived from an EMBL/GenBank/DDBJ whole genome shotgun (WGS) entry which is preliminary data.</text>
</comment>
<evidence type="ECO:0000259" key="7">
    <source>
        <dbReference type="Pfam" id="PF05175"/>
    </source>
</evidence>
<dbReference type="CDD" id="cd02440">
    <property type="entry name" value="AdoMet_MTases"/>
    <property type="match status" value="1"/>
</dbReference>
<dbReference type="PANTHER" id="PTHR45875">
    <property type="entry name" value="METHYLTRANSFERASE N6AMT1"/>
    <property type="match status" value="1"/>
</dbReference>
<dbReference type="GO" id="GO:0035657">
    <property type="term" value="C:eRF1 methyltransferase complex"/>
    <property type="evidence" value="ECO:0007669"/>
    <property type="project" value="TreeGrafter"/>
</dbReference>
<dbReference type="GO" id="GO:0008757">
    <property type="term" value="F:S-adenosylmethionine-dependent methyltransferase activity"/>
    <property type="evidence" value="ECO:0007669"/>
    <property type="project" value="TreeGrafter"/>
</dbReference>